<evidence type="ECO:0000256" key="2">
    <source>
        <dbReference type="SAM" id="MobiDB-lite"/>
    </source>
</evidence>
<name>H3NLT7_9FIRM</name>
<dbReference type="GeneID" id="96998311"/>
<dbReference type="STRING" id="883114.HMPREF9709_00298"/>
<dbReference type="Proteomes" id="UP000004191">
    <property type="component" value="Unassembled WGS sequence"/>
</dbReference>
<keyword evidence="5" id="KW-1185">Reference proteome</keyword>
<dbReference type="OrthoDB" id="2190227at2"/>
<organism evidence="4 5">
    <name type="scientific">Helcococcus kunzii ATCC 51366</name>
    <dbReference type="NCBI Taxonomy" id="883114"/>
    <lineage>
        <taxon>Bacteria</taxon>
        <taxon>Bacillati</taxon>
        <taxon>Bacillota</taxon>
        <taxon>Tissierellia</taxon>
        <taxon>Tissierellales</taxon>
        <taxon>Peptoniphilaceae</taxon>
        <taxon>Helcococcus</taxon>
    </lineage>
</organism>
<evidence type="ECO:0000256" key="1">
    <source>
        <dbReference type="ARBA" id="ARBA00022729"/>
    </source>
</evidence>
<dbReference type="InterPro" id="IPR031989">
    <property type="entry name" value="DUF5067"/>
</dbReference>
<dbReference type="InterPro" id="IPR029050">
    <property type="entry name" value="Immunoprotect_excell_Ig-like"/>
</dbReference>
<dbReference type="HOGENOM" id="CLU_1675493_0_0_9"/>
<dbReference type="Pfam" id="PF16729">
    <property type="entry name" value="DUF5067"/>
    <property type="match status" value="1"/>
</dbReference>
<evidence type="ECO:0000259" key="3">
    <source>
        <dbReference type="Pfam" id="PF16729"/>
    </source>
</evidence>
<feature type="compositionally biased region" description="Basic residues" evidence="2">
    <location>
        <begin position="41"/>
        <end position="50"/>
    </location>
</feature>
<evidence type="ECO:0000313" key="5">
    <source>
        <dbReference type="Proteomes" id="UP000004191"/>
    </source>
</evidence>
<dbReference type="AlphaFoldDB" id="H3NLT7"/>
<protein>
    <recommendedName>
        <fullName evidence="3">DUF5067 domain-containing protein</fullName>
    </recommendedName>
</protein>
<feature type="region of interest" description="Disordered" evidence="2">
    <location>
        <begin position="24"/>
        <end position="53"/>
    </location>
</feature>
<accession>H3NLT7</accession>
<reference evidence="4 5" key="1">
    <citation type="submission" date="2012-01" db="EMBL/GenBank/DDBJ databases">
        <title>The Genome Sequence of Helcococcus kunzii ATCC 51366.</title>
        <authorList>
            <consortium name="The Broad Institute Genome Sequencing Platform"/>
            <person name="Earl A."/>
            <person name="Ward D."/>
            <person name="Feldgarden M."/>
            <person name="Gevers D."/>
            <person name="Huys G."/>
            <person name="Young S.K."/>
            <person name="Zeng Q."/>
            <person name="Gargeya S."/>
            <person name="Fitzgerald M."/>
            <person name="Haas B."/>
            <person name="Abouelleil A."/>
            <person name="Alvarado L."/>
            <person name="Arachchi H.M."/>
            <person name="Berlin A."/>
            <person name="Chapman S.B."/>
            <person name="Gearin G."/>
            <person name="Goldberg J."/>
            <person name="Griggs A."/>
            <person name="Gujja S."/>
            <person name="Hansen M."/>
            <person name="Heiman D."/>
            <person name="Howarth C."/>
            <person name="Larimer J."/>
            <person name="Lui A."/>
            <person name="MacDonald P.J.P."/>
            <person name="McCowen C."/>
            <person name="Montmayeur A."/>
            <person name="Murphy C."/>
            <person name="Neiman D."/>
            <person name="Pearson M."/>
            <person name="Priest M."/>
            <person name="Roberts A."/>
            <person name="Saif S."/>
            <person name="Shea T."/>
            <person name="Sisk P."/>
            <person name="Stolte C."/>
            <person name="Sykes S."/>
            <person name="Wortman J."/>
            <person name="Nusbaum C."/>
            <person name="Birren B."/>
        </authorList>
    </citation>
    <scope>NUCLEOTIDE SEQUENCE [LARGE SCALE GENOMIC DNA]</scope>
    <source>
        <strain evidence="4 5">ATCC 51366</strain>
    </source>
</reference>
<dbReference type="PROSITE" id="PS51257">
    <property type="entry name" value="PROKAR_LIPOPROTEIN"/>
    <property type="match status" value="1"/>
</dbReference>
<feature type="compositionally biased region" description="Basic and acidic residues" evidence="2">
    <location>
        <begin position="24"/>
        <end position="40"/>
    </location>
</feature>
<dbReference type="EMBL" id="AGEI01000011">
    <property type="protein sequence ID" value="EHR35607.1"/>
    <property type="molecule type" value="Genomic_DNA"/>
</dbReference>
<feature type="domain" description="DUF5067" evidence="3">
    <location>
        <begin position="42"/>
        <end position="144"/>
    </location>
</feature>
<dbReference type="Gene3D" id="2.60.40.1240">
    <property type="match status" value="1"/>
</dbReference>
<evidence type="ECO:0000313" key="4">
    <source>
        <dbReference type="EMBL" id="EHR35607.1"/>
    </source>
</evidence>
<proteinExistence type="predicted"/>
<comment type="caution">
    <text evidence="4">The sequence shown here is derived from an EMBL/GenBank/DDBJ whole genome shotgun (WGS) entry which is preliminary data.</text>
</comment>
<sequence length="157" mass="18327">MKKKLIIFLLAFVLVGCGKTSQKETVKENQKVQNEKDRSSKKSKGRKLKKNERISKIGEPIKLKESTVTIKKVEKIFDKDNKPSINVIYDWVNESSEKESPNATALIDLLQNKMLTKMNNNFDQDKLSLDEERTQVEPKKKIEGLNRIFFYIMRKIH</sequence>
<keyword evidence="1" id="KW-0732">Signal</keyword>
<dbReference type="RefSeq" id="WP_005397256.1">
    <property type="nucleotide sequence ID" value="NZ_JH601088.1"/>
</dbReference>
<gene>
    <name evidence="4" type="ORF">HMPREF9709_00298</name>
</gene>